<dbReference type="AlphaFoldDB" id="R9GW59"/>
<comment type="caution">
    <text evidence="1">The sequence shown here is derived from an EMBL/GenBank/DDBJ whole genome shotgun (WGS) entry which is preliminary data.</text>
</comment>
<protein>
    <submittedName>
        <fullName evidence="1">Transposase</fullName>
    </submittedName>
</protein>
<gene>
    <name evidence="1" type="ORF">ADIARSV_0812</name>
</gene>
<organism evidence="1 2">
    <name type="scientific">Arcticibacter svalbardensis MN12-7</name>
    <dbReference type="NCBI Taxonomy" id="1150600"/>
    <lineage>
        <taxon>Bacteria</taxon>
        <taxon>Pseudomonadati</taxon>
        <taxon>Bacteroidota</taxon>
        <taxon>Sphingobacteriia</taxon>
        <taxon>Sphingobacteriales</taxon>
        <taxon>Sphingobacteriaceae</taxon>
        <taxon>Arcticibacter</taxon>
    </lineage>
</organism>
<dbReference type="EMBL" id="AQPN01000032">
    <property type="protein sequence ID" value="EOR95996.1"/>
    <property type="molecule type" value="Genomic_DNA"/>
</dbReference>
<dbReference type="eggNOG" id="COG3039">
    <property type="taxonomic scope" value="Bacteria"/>
</dbReference>
<reference evidence="1 2" key="1">
    <citation type="journal article" date="2013" name="Genome Announc.">
        <title>Draft Genome Sequence of Arcticibacter svalbardensis Strain MN12-7T, a Member of the Family Sphingobacteriaceae Isolated from an Arctic Soil Sample.</title>
        <authorList>
            <person name="Shivaji S."/>
            <person name="Ara S."/>
            <person name="Prasad S."/>
            <person name="Manasa B.P."/>
            <person name="Begum Z."/>
            <person name="Singh A."/>
            <person name="Kumar Pinnaka A."/>
        </authorList>
    </citation>
    <scope>NUCLEOTIDE SEQUENCE [LARGE SCALE GENOMIC DNA]</scope>
    <source>
        <strain evidence="1 2">MN12-7</strain>
    </source>
</reference>
<evidence type="ECO:0000313" key="2">
    <source>
        <dbReference type="Proteomes" id="UP000014174"/>
    </source>
</evidence>
<proteinExistence type="predicted"/>
<dbReference type="Proteomes" id="UP000014174">
    <property type="component" value="Unassembled WGS sequence"/>
</dbReference>
<keyword evidence="2" id="KW-1185">Reference proteome</keyword>
<dbReference type="STRING" id="1150600.ADIARSV_0812"/>
<name>R9GW59_9SPHI</name>
<evidence type="ECO:0000313" key="1">
    <source>
        <dbReference type="EMBL" id="EOR95996.1"/>
    </source>
</evidence>
<accession>R9GW59</accession>
<sequence length="151" mass="17969">MDKKIVHNTENQYLEEELRPSKLLFMHNLSINFNQFLEITKSVFKSSINEDNNFRFYPRKPKLSDCEIIALVLTAESLGIDLGKYLFGKLKHDYSTEFPRLIHRCNFNRRRKVIFPWLRQLNEHLAKQMNEGENVFIIDSIPVPICKIVRE</sequence>
<dbReference type="RefSeq" id="WP_016194057.1">
    <property type="nucleotide sequence ID" value="NZ_AQPN01000032.1"/>
</dbReference>